<feature type="region of interest" description="Disordered" evidence="5">
    <location>
        <begin position="338"/>
        <end position="380"/>
    </location>
</feature>
<dbReference type="EMBL" id="CP136894">
    <property type="protein sequence ID" value="WOL08529.1"/>
    <property type="molecule type" value="Genomic_DNA"/>
</dbReference>
<sequence length="601" mass="66735">MSPHLAAETRSLGFIRESSKEEPVKVDRAFDMAKEEEIAKDTVSNSSTARIFIGGLSPTVTALDMEKTFSSLGKVQNIEIVHSDGRNFAFMDFEPKSDKDMAKLFAIYNGCAWKGGKLRLEKAKEHYLTRLKQEWAEDANISELLDIDVGKSSYHSDKSEKLNQDNAKLQIFFPKLRKVKAVSFKGTGKHKYSFQRVEVPSLPIHFCDCEEHCGPSEMANETYISALNSAAYEKERSIMTSVMNKLLQKEQNEVPESGTRSLSMEAVAIGTSDDNIQLKQTDEAQEDDEGNLDTNIGTSDDNIQLKQTAQEDDDDNLVTNIGVGESDDMLMQLIGKKMQSTNQVQESSTSRFKPSTDGLPPNKAHPRKRKKTTSTAPPELASIEEASVTVTSTEDEFSSILTRSKNFKDAKEREILTEDSPNENQTEHATTTVTSSTTNTWMQKSSWRDLVRESGNITFSISNIIPGTSAAAPKLPNAKESATNSFAVLKKRRQTEGESSNDVKVKKDVFEKTVTPTLISESGTASSDKTLTNNDADNQKSHKEQKRSIPNISIGEVCTFMRSAESEKQWSKAKTVLSGYLKKNSKDNNASNETKAKPPRR</sequence>
<reference evidence="7 8" key="1">
    <citation type="submission" date="2023-10" db="EMBL/GenBank/DDBJ databases">
        <title>Chromosome-scale genome assembly provides insights into flower coloration mechanisms of Canna indica.</title>
        <authorList>
            <person name="Li C."/>
        </authorList>
    </citation>
    <scope>NUCLEOTIDE SEQUENCE [LARGE SCALE GENOMIC DNA]</scope>
    <source>
        <tissue evidence="7">Flower</tissue>
    </source>
</reference>
<dbReference type="InterPro" id="IPR000504">
    <property type="entry name" value="RRM_dom"/>
</dbReference>
<accession>A0AAQ3KGN2</accession>
<feature type="region of interest" description="Disordered" evidence="5">
    <location>
        <begin position="411"/>
        <end position="440"/>
    </location>
</feature>
<proteinExistence type="predicted"/>
<dbReference type="Gene3D" id="3.30.70.330">
    <property type="match status" value="1"/>
</dbReference>
<dbReference type="Proteomes" id="UP001327560">
    <property type="component" value="Chromosome 5"/>
</dbReference>
<evidence type="ECO:0000256" key="1">
    <source>
        <dbReference type="ARBA" id="ARBA00004604"/>
    </source>
</evidence>
<dbReference type="AlphaFoldDB" id="A0AAQ3KGN2"/>
<dbReference type="Pfam" id="PF00076">
    <property type="entry name" value="RRM_1"/>
    <property type="match status" value="1"/>
</dbReference>
<evidence type="ECO:0000256" key="3">
    <source>
        <dbReference type="ARBA" id="ARBA00023242"/>
    </source>
</evidence>
<organism evidence="7 8">
    <name type="scientific">Canna indica</name>
    <name type="common">Indian-shot</name>
    <dbReference type="NCBI Taxonomy" id="4628"/>
    <lineage>
        <taxon>Eukaryota</taxon>
        <taxon>Viridiplantae</taxon>
        <taxon>Streptophyta</taxon>
        <taxon>Embryophyta</taxon>
        <taxon>Tracheophyta</taxon>
        <taxon>Spermatophyta</taxon>
        <taxon>Magnoliopsida</taxon>
        <taxon>Liliopsida</taxon>
        <taxon>Zingiberales</taxon>
        <taxon>Cannaceae</taxon>
        <taxon>Canna</taxon>
    </lineage>
</organism>
<protein>
    <recommendedName>
        <fullName evidence="6">RRM domain-containing protein</fullName>
    </recommendedName>
</protein>
<comment type="subcellular location">
    <subcellularLocation>
        <location evidence="1">Nucleus</location>
        <location evidence="1">Nucleolus</location>
    </subcellularLocation>
</comment>
<evidence type="ECO:0000256" key="4">
    <source>
        <dbReference type="PROSITE-ProRule" id="PRU00176"/>
    </source>
</evidence>
<evidence type="ECO:0000313" key="8">
    <source>
        <dbReference type="Proteomes" id="UP001327560"/>
    </source>
</evidence>
<feature type="region of interest" description="Disordered" evidence="5">
    <location>
        <begin position="271"/>
        <end position="301"/>
    </location>
</feature>
<name>A0AAQ3KGN2_9LILI</name>
<dbReference type="InterPro" id="IPR034138">
    <property type="entry name" value="NOP8_RRM"/>
</dbReference>
<dbReference type="GO" id="GO:0005730">
    <property type="term" value="C:nucleolus"/>
    <property type="evidence" value="ECO:0007669"/>
    <property type="project" value="UniProtKB-SubCell"/>
</dbReference>
<feature type="compositionally biased region" description="Polar residues" evidence="5">
    <location>
        <begin position="338"/>
        <end position="353"/>
    </location>
</feature>
<evidence type="ECO:0000313" key="7">
    <source>
        <dbReference type="EMBL" id="WOL08529.1"/>
    </source>
</evidence>
<keyword evidence="3" id="KW-0539">Nucleus</keyword>
<evidence type="ECO:0000256" key="5">
    <source>
        <dbReference type="SAM" id="MobiDB-lite"/>
    </source>
</evidence>
<feature type="domain" description="RRM" evidence="6">
    <location>
        <begin position="49"/>
        <end position="125"/>
    </location>
</feature>
<dbReference type="PANTHER" id="PTHR23099:SF0">
    <property type="entry name" value="GERM CELL NUCLEAR ACIDIC PROTEIN"/>
    <property type="match status" value="1"/>
</dbReference>
<dbReference type="InterPro" id="IPR012677">
    <property type="entry name" value="Nucleotide-bd_a/b_plait_sf"/>
</dbReference>
<dbReference type="InterPro" id="IPR035979">
    <property type="entry name" value="RBD_domain_sf"/>
</dbReference>
<feature type="compositionally biased region" description="Low complexity" evidence="5">
    <location>
        <begin position="430"/>
        <end position="440"/>
    </location>
</feature>
<evidence type="ECO:0000256" key="2">
    <source>
        <dbReference type="ARBA" id="ARBA00022884"/>
    </source>
</evidence>
<dbReference type="SMART" id="SM00360">
    <property type="entry name" value="RRM"/>
    <property type="match status" value="1"/>
</dbReference>
<dbReference type="GO" id="GO:0003723">
    <property type="term" value="F:RNA binding"/>
    <property type="evidence" value="ECO:0007669"/>
    <property type="project" value="UniProtKB-UniRule"/>
</dbReference>
<feature type="compositionally biased region" description="Polar residues" evidence="5">
    <location>
        <begin position="520"/>
        <end position="536"/>
    </location>
</feature>
<keyword evidence="8" id="KW-1185">Reference proteome</keyword>
<keyword evidence="2 4" id="KW-0694">RNA-binding</keyword>
<gene>
    <name evidence="7" type="ORF">Cni_G17282</name>
</gene>
<feature type="region of interest" description="Disordered" evidence="5">
    <location>
        <begin position="520"/>
        <end position="549"/>
    </location>
</feature>
<dbReference type="CDD" id="cd12226">
    <property type="entry name" value="RRM_NOL8"/>
    <property type="match status" value="1"/>
</dbReference>
<feature type="compositionally biased region" description="Polar residues" evidence="5">
    <location>
        <begin position="292"/>
        <end position="301"/>
    </location>
</feature>
<feature type="region of interest" description="Disordered" evidence="5">
    <location>
        <begin position="579"/>
        <end position="601"/>
    </location>
</feature>
<dbReference type="PROSITE" id="PS50102">
    <property type="entry name" value="RRM"/>
    <property type="match status" value="1"/>
</dbReference>
<dbReference type="SUPFAM" id="SSF54928">
    <property type="entry name" value="RNA-binding domain, RBD"/>
    <property type="match status" value="1"/>
</dbReference>
<evidence type="ECO:0000259" key="6">
    <source>
        <dbReference type="PROSITE" id="PS50102"/>
    </source>
</evidence>
<dbReference type="PANTHER" id="PTHR23099">
    <property type="entry name" value="TRANSCRIPTIONAL REGULATOR"/>
    <property type="match status" value="1"/>
</dbReference>